<dbReference type="RefSeq" id="WP_010039335.1">
    <property type="nucleotide sequence ID" value="NZ_CP025958.1"/>
</dbReference>
<proteinExistence type="predicted"/>
<dbReference type="Gene3D" id="3.30.200.20">
    <property type="entry name" value="Phosphorylase Kinase, domain 1"/>
    <property type="match status" value="1"/>
</dbReference>
<dbReference type="EMBL" id="CP025958">
    <property type="protein sequence ID" value="AWM40207.1"/>
    <property type="molecule type" value="Genomic_DNA"/>
</dbReference>
<dbReference type="InterPro" id="IPR011009">
    <property type="entry name" value="Kinase-like_dom_sf"/>
</dbReference>
<gene>
    <name evidence="3" type="ORF">C1280_26520</name>
</gene>
<sequence length="1288" mass="143008">MMAPLPNPTPGDRPDLPRVRFGVRTAAGRVIGHDFLGEEFLIGTAPGCDLRLSAPGSPPVAVQFTRRPDGVRVRRVAAALPVALNDDPLPTGGAVPVHHGDTLQVAGLVIGVHIPSPAVPEPGPAYLSPKLVPLDDVPLAVAVPEEPAAPDLTAEYEKLDARRRALDAEEADRRAEWEARDAEFVRRRRELDRSAEELDADRNLWHDRRRAIEQELADLRAAEAAAKEAELARTRHELTDLRRQWVEECRGQREELGRRADQVQSEREALDAERAAHEPRAQALRDGETRLAAQAQELSRQRDMFAADRDIFERERTTFEAQKAADAERLTAWEADLSTRERVVSDRETLVRAARDEFEAERARFQDDLARLERRTAALEAAERAVAVRTQEVNVRLDQLKRDATEWEETVGLAAAEQERLRSEAERLDHQRTELDAQSAALAERAAQLEAQQAVVAVFRAKLDRSRQDMEREAWQLAAARTREDDALAELRRRIQEAEEVRAALSAVQENADQERRRLDERDSLLAAGLEEIRVQKEQLAAEAKRLRDREAELDVRSAEFAEQAGMLKGRMSQAVDLQGRLETDRVALREREAALSQSEEARQALQEQLRRRAEELGARGRALDERELQLAAERAQVEQARAALDGARQAIEDETAARRQDLDARAAALERQVADFATKEEALARQVGRLKDVGAAVAAERKALATARGTWEADRAAALAADRDAREQLEAFRARAAADLDALRAQAPELDDQAKLALERLSGARDMLRGHLNELNEFARTSRADLEAARAQVREEAERLREKNEALDRARDEHRLAVTAFRQQLIEWQGTVADMRRLLSSSENRLDAKQAAAAEAATAASDAAKQLAEETDRLRREREELTVRRTEVERHLSDMREWYRKKLRELAQSRADGKRTADAPPDEPPAAPRLHEPGVPAADAPPRIPTDALVAELEPGDVQLGELLRSLGLVDADIVTALWEEATRQRRTLRQVLLASGAITLYQLALIEAGNLDALVLGRLRVIDRLRVTPKEAMYRVFDPARAGERSGGLYLLRHLSEAEMQDPVHPDEFRQRFGAAHGAAHPNLAGVVEVLEINGRPAVLLEWLTGLFSADWPAFAAHPGCWMRLALMAASALDAAHKVGLVHGRLTSDSFVLTPEGVLKVTEFGEPAWLAQVPAAGAEPSAAADLRAFGQVAFGWSQLAGRKRVARTKGFPEAVWGVIRRLEADAEPPMADTVPMAQPYESAAELLADLQRIARDTPFSDDAWEKLLKHVLDNAPDVAVGLKKAG</sequence>
<dbReference type="OrthoDB" id="237286at2"/>
<feature type="coiled-coil region" evidence="1">
    <location>
        <begin position="727"/>
        <end position="818"/>
    </location>
</feature>
<feature type="coiled-coil region" evidence="1">
    <location>
        <begin position="589"/>
        <end position="680"/>
    </location>
</feature>
<organism evidence="3 4">
    <name type="scientific">Gemmata obscuriglobus</name>
    <dbReference type="NCBI Taxonomy" id="114"/>
    <lineage>
        <taxon>Bacteria</taxon>
        <taxon>Pseudomonadati</taxon>
        <taxon>Planctomycetota</taxon>
        <taxon>Planctomycetia</taxon>
        <taxon>Gemmatales</taxon>
        <taxon>Gemmataceae</taxon>
        <taxon>Gemmata</taxon>
    </lineage>
</organism>
<evidence type="ECO:0000313" key="3">
    <source>
        <dbReference type="EMBL" id="AWM40207.1"/>
    </source>
</evidence>
<dbReference type="CDD" id="cd00060">
    <property type="entry name" value="FHA"/>
    <property type="match status" value="1"/>
</dbReference>
<evidence type="ECO:0000256" key="2">
    <source>
        <dbReference type="SAM" id="MobiDB-lite"/>
    </source>
</evidence>
<dbReference type="Proteomes" id="UP000245802">
    <property type="component" value="Chromosome"/>
</dbReference>
<dbReference type="InterPro" id="IPR008984">
    <property type="entry name" value="SMAD_FHA_dom_sf"/>
</dbReference>
<evidence type="ECO:0000313" key="4">
    <source>
        <dbReference type="Proteomes" id="UP000245802"/>
    </source>
</evidence>
<name>A0A2Z3H9J2_9BACT</name>
<reference evidence="3 4" key="1">
    <citation type="submission" date="2018-01" db="EMBL/GenBank/DDBJ databases">
        <title>G. obscuriglobus.</title>
        <authorList>
            <person name="Franke J."/>
            <person name="Blomberg W."/>
            <person name="Selmecki A."/>
        </authorList>
    </citation>
    <scope>NUCLEOTIDE SEQUENCE [LARGE SCALE GENOMIC DNA]</scope>
    <source>
        <strain evidence="3 4">DSM 5831</strain>
    </source>
</reference>
<dbReference type="SUPFAM" id="SSF56112">
    <property type="entry name" value="Protein kinase-like (PK-like)"/>
    <property type="match status" value="1"/>
</dbReference>
<evidence type="ECO:0008006" key="5">
    <source>
        <dbReference type="Google" id="ProtNLM"/>
    </source>
</evidence>
<keyword evidence="1" id="KW-0175">Coiled coil</keyword>
<keyword evidence="4" id="KW-1185">Reference proteome</keyword>
<protein>
    <recommendedName>
        <fullName evidence="5">Protein kinase domain-containing protein</fullName>
    </recommendedName>
</protein>
<dbReference type="Gene3D" id="1.10.510.10">
    <property type="entry name" value="Transferase(Phosphotransferase) domain 1"/>
    <property type="match status" value="1"/>
</dbReference>
<evidence type="ECO:0000256" key="1">
    <source>
        <dbReference type="SAM" id="Coils"/>
    </source>
</evidence>
<accession>A0A2Z3H9J2</accession>
<dbReference type="KEGG" id="gog:C1280_26520"/>
<feature type="region of interest" description="Disordered" evidence="2">
    <location>
        <begin position="910"/>
        <end position="944"/>
    </location>
</feature>
<feature type="coiled-coil region" evidence="1">
    <location>
        <begin position="858"/>
        <end position="892"/>
    </location>
</feature>
<dbReference type="SUPFAM" id="SSF49879">
    <property type="entry name" value="SMAD/FHA domain"/>
    <property type="match status" value="1"/>
</dbReference>
<feature type="region of interest" description="Disordered" evidence="2">
    <location>
        <begin position="256"/>
        <end position="282"/>
    </location>
</feature>
<feature type="coiled-coil region" evidence="1">
    <location>
        <begin position="355"/>
        <end position="452"/>
    </location>
</feature>
<feature type="coiled-coil region" evidence="1">
    <location>
        <begin position="481"/>
        <end position="557"/>
    </location>
</feature>